<dbReference type="EMBL" id="PECM01000001">
    <property type="protein sequence ID" value="TEA09275.1"/>
    <property type="molecule type" value="Genomic_DNA"/>
</dbReference>
<dbReference type="AlphaFoldDB" id="A0A4R8SDF4"/>
<sequence length="187" mass="20276">MFLRVQGGGRAEAPPCYETATKTCRKADKSSLLLTIYAGQQGKLRIRAGRIVSTPRYTPDASQGAASWPRIVSLKPSHPTRRPNPGDFWAYLAKPQGGLEVVGWHWCSLSRCHDRGNLYRPGSPPSTTAREMVRRPGRPASMVLAGIATPGQRTLGGNPRAACQHMPLLGSESEQSPHVVGKRAVDI</sequence>
<proteinExistence type="predicted"/>
<evidence type="ECO:0000313" key="4">
    <source>
        <dbReference type="Proteomes" id="UP000295685"/>
    </source>
</evidence>
<dbReference type="EMBL" id="PECK01000006">
    <property type="protein sequence ID" value="TDZ93492.1"/>
    <property type="molecule type" value="Genomic_DNA"/>
</dbReference>
<keyword evidence="3" id="KW-1185">Reference proteome</keyword>
<gene>
    <name evidence="2" type="ORF">CCUG60883_00036</name>
    <name evidence="1" type="ORF">CCUG60885_03095</name>
</gene>
<dbReference type="Proteomes" id="UP000294844">
    <property type="component" value="Unassembled WGS sequence"/>
</dbReference>
<comment type="caution">
    <text evidence="1">The sequence shown here is derived from an EMBL/GenBank/DDBJ whole genome shotgun (WGS) entry which is preliminary data.</text>
</comment>
<dbReference type="Proteomes" id="UP000295685">
    <property type="component" value="Unassembled WGS sequence"/>
</dbReference>
<evidence type="ECO:0000313" key="2">
    <source>
        <dbReference type="EMBL" id="TEA09275.1"/>
    </source>
</evidence>
<name>A0A4R8SDF4_9MYCO</name>
<organism evidence="1 4">
    <name type="scientific">Mycobacteroides salmoniphilum</name>
    <dbReference type="NCBI Taxonomy" id="404941"/>
    <lineage>
        <taxon>Bacteria</taxon>
        <taxon>Bacillati</taxon>
        <taxon>Actinomycetota</taxon>
        <taxon>Actinomycetes</taxon>
        <taxon>Mycobacteriales</taxon>
        <taxon>Mycobacteriaceae</taxon>
        <taxon>Mycobacteroides</taxon>
    </lineage>
</organism>
<evidence type="ECO:0000313" key="1">
    <source>
        <dbReference type="EMBL" id="TDZ93492.1"/>
    </source>
</evidence>
<reference evidence="3 4" key="1">
    <citation type="journal article" date="2019" name="Sci. Rep.">
        <title>Extended insight into the Mycobacterium chelonae-abscessus complex through whole genome sequencing of Mycobacterium salmoniphilum outbreak and Mycobacterium salmoniphilum-like strains.</title>
        <authorList>
            <person name="Behra P.R.K."/>
            <person name="Das S."/>
            <person name="Pettersson B.M.F."/>
            <person name="Shirreff L."/>
            <person name="DuCote T."/>
            <person name="Jacobsson K.G."/>
            <person name="Ennis D.G."/>
            <person name="Kirsebom L.A."/>
        </authorList>
    </citation>
    <scope>NUCLEOTIDE SEQUENCE [LARGE SCALE GENOMIC DNA]</scope>
    <source>
        <strain evidence="2 3">CCUG 60883</strain>
        <strain evidence="1 4">CCUG 60885</strain>
    </source>
</reference>
<accession>A0A4R8SDF4</accession>
<protein>
    <submittedName>
        <fullName evidence="1">Uncharacterized protein</fullName>
    </submittedName>
</protein>
<evidence type="ECO:0000313" key="3">
    <source>
        <dbReference type="Proteomes" id="UP000294844"/>
    </source>
</evidence>